<name>A0A4X1UR14_PIG</name>
<proteinExistence type="predicted"/>
<dbReference type="InterPro" id="IPR029164">
    <property type="entry name" value="PIG-Y"/>
</dbReference>
<evidence type="ECO:0000256" key="1">
    <source>
        <dbReference type="SAM" id="Phobius"/>
    </source>
</evidence>
<dbReference type="Ensembl" id="ENSSSCT00070037027.1">
    <property type="protein sequence ID" value="ENSSSCP00070030965.1"/>
    <property type="gene ID" value="ENSSSCG00070018778.1"/>
</dbReference>
<dbReference type="PANTHER" id="PTHR39235">
    <property type="entry name" value="PHOSPHATIDYLINOSITOL N-ACETYLGLUCOSAMINYLTRANSFERASE SUBUNIT Y"/>
    <property type="match status" value="1"/>
</dbReference>
<reference evidence="2 3" key="1">
    <citation type="submission" date="2017-08" db="EMBL/GenBank/DDBJ databases">
        <title>USMARCv1.0.</title>
        <authorList>
            <person name="Hannum G.I."/>
            <person name="Koren S."/>
            <person name="Schroeder S.G."/>
            <person name="Chin S.C."/>
            <person name="Nonneman D.J."/>
            <person name="Becker S.A."/>
            <person name="Rosen B.D."/>
            <person name="Bickhart D.M."/>
            <person name="Putnam N.H."/>
            <person name="Green R.E."/>
            <person name="Tuggle C.K."/>
            <person name="Liu H."/>
            <person name="Rohrer G.A."/>
            <person name="Warr A."/>
            <person name="Hall R."/>
            <person name="Kim K."/>
            <person name="Hume D.A."/>
            <person name="Talbot R."/>
            <person name="Chow W."/>
            <person name="Howe K."/>
            <person name="Schwartz A.S."/>
            <person name="Watson M."/>
            <person name="Archibald A.L."/>
            <person name="Phillippy A.M."/>
            <person name="Smith T.P.L."/>
        </authorList>
    </citation>
    <scope>NUCLEOTIDE SEQUENCE [LARGE SCALE GENOMIC DNA]</scope>
</reference>
<accession>A0A4X1UR14</accession>
<reference evidence="2" key="2">
    <citation type="submission" date="2025-08" db="UniProtKB">
        <authorList>
            <consortium name="Ensembl"/>
        </authorList>
    </citation>
    <scope>IDENTIFICATION</scope>
</reference>
<keyword evidence="1" id="KW-0472">Membrane</keyword>
<keyword evidence="1" id="KW-0812">Transmembrane</keyword>
<dbReference type="Proteomes" id="UP000314985">
    <property type="component" value="Chromosome 13"/>
</dbReference>
<keyword evidence="1" id="KW-1133">Transmembrane helix</keyword>
<organism evidence="2 3">
    <name type="scientific">Sus scrofa</name>
    <name type="common">Pig</name>
    <dbReference type="NCBI Taxonomy" id="9823"/>
    <lineage>
        <taxon>Eukaryota</taxon>
        <taxon>Metazoa</taxon>
        <taxon>Chordata</taxon>
        <taxon>Craniata</taxon>
        <taxon>Vertebrata</taxon>
        <taxon>Euteleostomi</taxon>
        <taxon>Mammalia</taxon>
        <taxon>Eutheria</taxon>
        <taxon>Laurasiatheria</taxon>
        <taxon>Artiodactyla</taxon>
        <taxon>Suina</taxon>
        <taxon>Suidae</taxon>
        <taxon>Sus</taxon>
    </lineage>
</organism>
<protein>
    <submittedName>
        <fullName evidence="2">Uncharacterized protein</fullName>
    </submittedName>
</protein>
<dbReference type="PANTHER" id="PTHR39235:SF1">
    <property type="entry name" value="PHOSPHATIDYLINOSITOL N-ACETYLGLUCOSAMINYLTRANSFERASE SUBUNIT Y"/>
    <property type="match status" value="1"/>
</dbReference>
<sequence>MFVSSYTVSAPLVSLGGLLYSGSVEESFSQSCNSTVSLCFYSLLLPITISVYVFFHLCTWMSIKLFLHN</sequence>
<evidence type="ECO:0000313" key="2">
    <source>
        <dbReference type="Ensembl" id="ENSSSCP00070030965.1"/>
    </source>
</evidence>
<feature type="transmembrane region" description="Helical" evidence="1">
    <location>
        <begin position="43"/>
        <end position="67"/>
    </location>
</feature>
<dbReference type="AlphaFoldDB" id="A0A4X1UR14"/>
<evidence type="ECO:0000313" key="3">
    <source>
        <dbReference type="Proteomes" id="UP000314985"/>
    </source>
</evidence>
<dbReference type="Pfam" id="PF15159">
    <property type="entry name" value="PIG-Y"/>
    <property type="match status" value="1"/>
</dbReference>